<dbReference type="Gene3D" id="2.60.40.770">
    <property type="match status" value="2"/>
</dbReference>
<evidence type="ECO:0000259" key="4">
    <source>
        <dbReference type="SMART" id="SM00737"/>
    </source>
</evidence>
<evidence type="ECO:0000256" key="1">
    <source>
        <dbReference type="ARBA" id="ARBA00004613"/>
    </source>
</evidence>
<dbReference type="OrthoDB" id="6332846at2759"/>
<dbReference type="Proteomes" id="UP000838756">
    <property type="component" value="Unassembled WGS sequence"/>
</dbReference>
<gene>
    <name evidence="5" type="primary">jg10525</name>
    <name evidence="5" type="ORF">PAEG_LOCUS23307</name>
</gene>
<evidence type="ECO:0000256" key="3">
    <source>
        <dbReference type="ARBA" id="ARBA00022525"/>
    </source>
</evidence>
<organism evidence="5 6">
    <name type="scientific">Pararge aegeria aegeria</name>
    <dbReference type="NCBI Taxonomy" id="348720"/>
    <lineage>
        <taxon>Eukaryota</taxon>
        <taxon>Metazoa</taxon>
        <taxon>Ecdysozoa</taxon>
        <taxon>Arthropoda</taxon>
        <taxon>Hexapoda</taxon>
        <taxon>Insecta</taxon>
        <taxon>Pterygota</taxon>
        <taxon>Neoptera</taxon>
        <taxon>Endopterygota</taxon>
        <taxon>Lepidoptera</taxon>
        <taxon>Glossata</taxon>
        <taxon>Ditrysia</taxon>
        <taxon>Papilionoidea</taxon>
        <taxon>Nymphalidae</taxon>
        <taxon>Satyrinae</taxon>
        <taxon>Satyrini</taxon>
        <taxon>Parargina</taxon>
        <taxon>Pararge</taxon>
    </lineage>
</organism>
<evidence type="ECO:0000313" key="6">
    <source>
        <dbReference type="Proteomes" id="UP000838756"/>
    </source>
</evidence>
<reference evidence="5" key="1">
    <citation type="submission" date="2022-03" db="EMBL/GenBank/DDBJ databases">
        <authorList>
            <person name="Lindestad O."/>
        </authorList>
    </citation>
    <scope>NUCLEOTIDE SEQUENCE</scope>
</reference>
<dbReference type="InterPro" id="IPR039670">
    <property type="entry name" value="NPC2-like"/>
</dbReference>
<dbReference type="SMART" id="SM00737">
    <property type="entry name" value="ML"/>
    <property type="match status" value="1"/>
</dbReference>
<dbReference type="Pfam" id="PF02221">
    <property type="entry name" value="E1_DerP2_DerF2"/>
    <property type="match status" value="1"/>
</dbReference>
<comment type="similarity">
    <text evidence="2">Belongs to the NPC2 family.</text>
</comment>
<dbReference type="GO" id="GO:0005576">
    <property type="term" value="C:extracellular region"/>
    <property type="evidence" value="ECO:0007669"/>
    <property type="project" value="UniProtKB-SubCell"/>
</dbReference>
<sequence>MFSDFVSSQLDQDVTIQINFVQSRTPVTPEPCETVMCPVRTDAETSFTSVMSVPTNMALNQRGYLQWRVYNEMGKRVLCYQVMVQTQNYLQKILRRYLTLSFHTTYLVFQLLLQKQEEDKISHTQCLSPPKPSILQEGWFGLSKLCGIAPAQLAASRRTSHFADLTMFFLSLVVCSFLATASATNVQQCSGQSFDLDENVQLSPCVKPPCRLKKGSDQHITISFRPKTDIEKVVNQVAADIAGVKFPFIGVDGAGICDKIENEAGEKASCPLKAGTKYVYKDSFPILSFYPRISLTVHWSLSNGEKDIICFMVPAKIVN</sequence>
<dbReference type="FunFam" id="2.60.40.770:FF:000001">
    <property type="entry name" value="NPC intracellular cholesterol transporter 2"/>
    <property type="match status" value="1"/>
</dbReference>
<dbReference type="GO" id="GO:0032934">
    <property type="term" value="F:sterol binding"/>
    <property type="evidence" value="ECO:0007669"/>
    <property type="project" value="InterPro"/>
</dbReference>
<feature type="domain" description="MD-2-related lipid-recognition" evidence="4">
    <location>
        <begin position="186"/>
        <end position="315"/>
    </location>
</feature>
<name>A0A8S4SBX7_9NEOP</name>
<dbReference type="InterPro" id="IPR014756">
    <property type="entry name" value="Ig_E-set"/>
</dbReference>
<evidence type="ECO:0000256" key="2">
    <source>
        <dbReference type="ARBA" id="ARBA00006370"/>
    </source>
</evidence>
<keyword evidence="3" id="KW-0964">Secreted</keyword>
<dbReference type="GO" id="GO:0015918">
    <property type="term" value="P:sterol transport"/>
    <property type="evidence" value="ECO:0007669"/>
    <property type="project" value="InterPro"/>
</dbReference>
<evidence type="ECO:0000313" key="5">
    <source>
        <dbReference type="EMBL" id="CAH2258299.1"/>
    </source>
</evidence>
<protein>
    <submittedName>
        <fullName evidence="5">Jg10525 protein</fullName>
    </submittedName>
</protein>
<dbReference type="InterPro" id="IPR003172">
    <property type="entry name" value="ML_dom"/>
</dbReference>
<comment type="subcellular location">
    <subcellularLocation>
        <location evidence="1">Secreted</location>
    </subcellularLocation>
</comment>
<dbReference type="PANTHER" id="PTHR11306:SF68">
    <property type="entry name" value="NPC INTRACELLULAR CHOLESTEROL TRANSPORTER 2"/>
    <property type="match status" value="1"/>
</dbReference>
<dbReference type="EMBL" id="CAKXAJ010026143">
    <property type="protein sequence ID" value="CAH2258299.1"/>
    <property type="molecule type" value="Genomic_DNA"/>
</dbReference>
<proteinExistence type="inferred from homology"/>
<dbReference type="PANTHER" id="PTHR11306">
    <property type="entry name" value="NIEMANN PICK TYPE C2 PROTEIN NPC2-RELATED"/>
    <property type="match status" value="1"/>
</dbReference>
<dbReference type="AlphaFoldDB" id="A0A8S4SBX7"/>
<comment type="caution">
    <text evidence="5">The sequence shown here is derived from an EMBL/GenBank/DDBJ whole genome shotgun (WGS) entry which is preliminary data.</text>
</comment>
<accession>A0A8S4SBX7</accession>
<dbReference type="SUPFAM" id="SSF81296">
    <property type="entry name" value="E set domains"/>
    <property type="match status" value="1"/>
</dbReference>
<keyword evidence="6" id="KW-1185">Reference proteome</keyword>